<dbReference type="FunFam" id="1.20.80.10:FF:000010">
    <property type="entry name" value="Acyl-CoA-binding domain-containing protein 5"/>
    <property type="match status" value="1"/>
</dbReference>
<dbReference type="InParanoid" id="A0A0C3EIT7"/>
<feature type="domain" description="ACB" evidence="3">
    <location>
        <begin position="7"/>
        <end position="96"/>
    </location>
</feature>
<dbReference type="AlphaFoldDB" id="A0A0C3EIT7"/>
<dbReference type="Pfam" id="PF00887">
    <property type="entry name" value="ACBP"/>
    <property type="match status" value="1"/>
</dbReference>
<evidence type="ECO:0000256" key="1">
    <source>
        <dbReference type="ARBA" id="ARBA00023121"/>
    </source>
</evidence>
<dbReference type="HOGENOM" id="CLU_046559_0_0_1"/>
<feature type="compositionally biased region" description="Low complexity" evidence="2">
    <location>
        <begin position="326"/>
        <end position="348"/>
    </location>
</feature>
<reference evidence="5" key="2">
    <citation type="submission" date="2015-01" db="EMBL/GenBank/DDBJ databases">
        <title>Evolutionary Origins and Diversification of the Mycorrhizal Mutualists.</title>
        <authorList>
            <consortium name="DOE Joint Genome Institute"/>
            <consortium name="Mycorrhizal Genomics Consortium"/>
            <person name="Kohler A."/>
            <person name="Kuo A."/>
            <person name="Nagy L.G."/>
            <person name="Floudas D."/>
            <person name="Copeland A."/>
            <person name="Barry K.W."/>
            <person name="Cichocki N."/>
            <person name="Veneault-Fourrey C."/>
            <person name="LaButti K."/>
            <person name="Lindquist E.A."/>
            <person name="Lipzen A."/>
            <person name="Lundell T."/>
            <person name="Morin E."/>
            <person name="Murat C."/>
            <person name="Riley R."/>
            <person name="Ohm R."/>
            <person name="Sun H."/>
            <person name="Tunlid A."/>
            <person name="Henrissat B."/>
            <person name="Grigoriev I.V."/>
            <person name="Hibbett D.S."/>
            <person name="Martin F."/>
        </authorList>
    </citation>
    <scope>NUCLEOTIDE SEQUENCE [LARGE SCALE GENOMIC DNA]</scope>
    <source>
        <strain evidence="5">Foug A</strain>
    </source>
</reference>
<name>A0A0C3EIT7_9AGAM</name>
<keyword evidence="5" id="KW-1185">Reference proteome</keyword>
<proteinExistence type="predicted"/>
<feature type="compositionally biased region" description="Low complexity" evidence="2">
    <location>
        <begin position="127"/>
        <end position="141"/>
    </location>
</feature>
<dbReference type="SUPFAM" id="SSF47027">
    <property type="entry name" value="Acyl-CoA binding protein"/>
    <property type="match status" value="1"/>
</dbReference>
<dbReference type="PANTHER" id="PTHR23310">
    <property type="entry name" value="ACYL-COA-BINDING PROTEIN, ACBP"/>
    <property type="match status" value="1"/>
</dbReference>
<gene>
    <name evidence="4" type="ORF">SCLCIDRAFT_20837</name>
</gene>
<dbReference type="Proteomes" id="UP000053989">
    <property type="component" value="Unassembled WGS sequence"/>
</dbReference>
<dbReference type="STRING" id="1036808.A0A0C3EIT7"/>
<feature type="compositionally biased region" description="Basic and acidic residues" evidence="2">
    <location>
        <begin position="154"/>
        <end position="172"/>
    </location>
</feature>
<organism evidence="4 5">
    <name type="scientific">Scleroderma citrinum Foug A</name>
    <dbReference type="NCBI Taxonomy" id="1036808"/>
    <lineage>
        <taxon>Eukaryota</taxon>
        <taxon>Fungi</taxon>
        <taxon>Dikarya</taxon>
        <taxon>Basidiomycota</taxon>
        <taxon>Agaricomycotina</taxon>
        <taxon>Agaricomycetes</taxon>
        <taxon>Agaricomycetidae</taxon>
        <taxon>Boletales</taxon>
        <taxon>Sclerodermatineae</taxon>
        <taxon>Sclerodermataceae</taxon>
        <taxon>Scleroderma</taxon>
    </lineage>
</organism>
<dbReference type="InterPro" id="IPR000582">
    <property type="entry name" value="Acyl-CoA-binding_protein"/>
</dbReference>
<dbReference type="GO" id="GO:0006631">
    <property type="term" value="P:fatty acid metabolic process"/>
    <property type="evidence" value="ECO:0007669"/>
    <property type="project" value="TreeGrafter"/>
</dbReference>
<evidence type="ECO:0000313" key="5">
    <source>
        <dbReference type="Proteomes" id="UP000053989"/>
    </source>
</evidence>
<evidence type="ECO:0000313" key="4">
    <source>
        <dbReference type="EMBL" id="KIM67846.1"/>
    </source>
</evidence>
<dbReference type="PROSITE" id="PS00880">
    <property type="entry name" value="ACB_1"/>
    <property type="match status" value="1"/>
</dbReference>
<dbReference type="EMBL" id="KN822011">
    <property type="protein sequence ID" value="KIM67846.1"/>
    <property type="molecule type" value="Genomic_DNA"/>
</dbReference>
<feature type="compositionally biased region" description="Low complexity" evidence="2">
    <location>
        <begin position="241"/>
        <end position="256"/>
    </location>
</feature>
<accession>A0A0C3EIT7</accession>
<dbReference type="InterPro" id="IPR014352">
    <property type="entry name" value="FERM/acyl-CoA-bd_prot_sf"/>
</dbReference>
<feature type="region of interest" description="Disordered" evidence="2">
    <location>
        <begin position="319"/>
        <end position="352"/>
    </location>
</feature>
<dbReference type="InterPro" id="IPR035984">
    <property type="entry name" value="Acyl-CoA-binding_sf"/>
</dbReference>
<dbReference type="OrthoDB" id="346910at2759"/>
<sequence>MDSRHLIDAQFGRAVEIVQGLPKTGSIQTGYEDKLTMYSLYKQATLGNVNSSRPGLLDMLGRAKWDAWAKLKGMEPHEAKWRYVDALLKTLGRHSDTTAARDFINELQTYSLPQHPVLGHSLVRPVSSGSDSSGSTTSNNSPLLPSSFISEPPGTRDRIRQIDADASEHSSDASESGDEAGELPSLREPSGRPLSSISSRYRTPLASTIATSPPPPRRASIHAMQPLPLYESESAFEDPQSASVASSSLHPSTASATLPGTFPSPSRPQSPQAHSTLPHHMSQVMPPPLRSTTVPLELAVENVQAHLAALTERLDALEGSMTQPQRSLASMSSLSSSGRGSPRGSPTRNRSEGFEWDVDDMGLWAYVLRPLLQGGQYLKILLLFILRSENQSPILVIVRRLFLDLSFTLTVLGLLKLAWRKSRTRRREINTALGILWDAVTGNNRRLISRAV</sequence>
<dbReference type="PROSITE" id="PS51228">
    <property type="entry name" value="ACB_2"/>
    <property type="match status" value="1"/>
</dbReference>
<dbReference type="PRINTS" id="PR00689">
    <property type="entry name" value="ACOABINDINGP"/>
</dbReference>
<keyword evidence="1" id="KW-0446">Lipid-binding</keyword>
<dbReference type="Gene3D" id="1.20.80.10">
    <property type="match status" value="1"/>
</dbReference>
<protein>
    <recommendedName>
        <fullName evidence="3">ACB domain-containing protein</fullName>
    </recommendedName>
</protein>
<reference evidence="4 5" key="1">
    <citation type="submission" date="2014-04" db="EMBL/GenBank/DDBJ databases">
        <authorList>
            <consortium name="DOE Joint Genome Institute"/>
            <person name="Kuo A."/>
            <person name="Kohler A."/>
            <person name="Nagy L.G."/>
            <person name="Floudas D."/>
            <person name="Copeland A."/>
            <person name="Barry K.W."/>
            <person name="Cichocki N."/>
            <person name="Veneault-Fourrey C."/>
            <person name="LaButti K."/>
            <person name="Lindquist E.A."/>
            <person name="Lipzen A."/>
            <person name="Lundell T."/>
            <person name="Morin E."/>
            <person name="Murat C."/>
            <person name="Sun H."/>
            <person name="Tunlid A."/>
            <person name="Henrissat B."/>
            <person name="Grigoriev I.V."/>
            <person name="Hibbett D.S."/>
            <person name="Martin F."/>
            <person name="Nordberg H.P."/>
            <person name="Cantor M.N."/>
            <person name="Hua S.X."/>
        </authorList>
    </citation>
    <scope>NUCLEOTIDE SEQUENCE [LARGE SCALE GENOMIC DNA]</scope>
    <source>
        <strain evidence="4 5">Foug A</strain>
    </source>
</reference>
<feature type="compositionally biased region" description="Polar residues" evidence="2">
    <location>
        <begin position="193"/>
        <end position="211"/>
    </location>
</feature>
<feature type="region of interest" description="Disordered" evidence="2">
    <location>
        <begin position="233"/>
        <end position="290"/>
    </location>
</feature>
<feature type="region of interest" description="Disordered" evidence="2">
    <location>
        <begin position="121"/>
        <end position="221"/>
    </location>
</feature>
<dbReference type="InterPro" id="IPR022408">
    <property type="entry name" value="Acyl-CoA-binding_prot_CS"/>
</dbReference>
<dbReference type="GO" id="GO:0000062">
    <property type="term" value="F:fatty-acyl-CoA binding"/>
    <property type="evidence" value="ECO:0007669"/>
    <property type="project" value="InterPro"/>
</dbReference>
<feature type="compositionally biased region" description="Polar residues" evidence="2">
    <location>
        <begin position="263"/>
        <end position="275"/>
    </location>
</feature>
<evidence type="ECO:0000256" key="2">
    <source>
        <dbReference type="SAM" id="MobiDB-lite"/>
    </source>
</evidence>
<evidence type="ECO:0000259" key="3">
    <source>
        <dbReference type="PROSITE" id="PS51228"/>
    </source>
</evidence>
<dbReference type="PANTHER" id="PTHR23310:SF133">
    <property type="entry name" value="COA BINDING PROTEIN, PUTATIVE (AFU_ORTHOLOGUE AFUA_1G12300)-RELATED"/>
    <property type="match status" value="1"/>
</dbReference>